<gene>
    <name evidence="2" type="ORF">LCGC14_1979890</name>
</gene>
<dbReference type="AlphaFoldDB" id="A0A0F9F9M5"/>
<reference evidence="2" key="1">
    <citation type="journal article" date="2015" name="Nature">
        <title>Complex archaea that bridge the gap between prokaryotes and eukaryotes.</title>
        <authorList>
            <person name="Spang A."/>
            <person name="Saw J.H."/>
            <person name="Jorgensen S.L."/>
            <person name="Zaremba-Niedzwiedzka K."/>
            <person name="Martijn J."/>
            <person name="Lind A.E."/>
            <person name="van Eijk R."/>
            <person name="Schleper C."/>
            <person name="Guy L."/>
            <person name="Ettema T.J."/>
        </authorList>
    </citation>
    <scope>NUCLEOTIDE SEQUENCE</scope>
</reference>
<evidence type="ECO:0000313" key="2">
    <source>
        <dbReference type="EMBL" id="KKL82928.1"/>
    </source>
</evidence>
<evidence type="ECO:0000256" key="1">
    <source>
        <dbReference type="SAM" id="Phobius"/>
    </source>
</evidence>
<name>A0A0F9F9M5_9ZZZZ</name>
<feature type="transmembrane region" description="Helical" evidence="1">
    <location>
        <begin position="41"/>
        <end position="69"/>
    </location>
</feature>
<accession>A0A0F9F9M5</accession>
<comment type="caution">
    <text evidence="2">The sequence shown here is derived from an EMBL/GenBank/DDBJ whole genome shotgun (WGS) entry which is preliminary data.</text>
</comment>
<keyword evidence="1" id="KW-1133">Transmembrane helix</keyword>
<keyword evidence="1" id="KW-0812">Transmembrane</keyword>
<organism evidence="2">
    <name type="scientific">marine sediment metagenome</name>
    <dbReference type="NCBI Taxonomy" id="412755"/>
    <lineage>
        <taxon>unclassified sequences</taxon>
        <taxon>metagenomes</taxon>
        <taxon>ecological metagenomes</taxon>
    </lineage>
</organism>
<keyword evidence="1" id="KW-0472">Membrane</keyword>
<sequence>MNRKRLNMFGVILILTFTTLALAQSIPEQEYLREQQALESGAVFGCFLVLIFMAAVIVIPVILCILVIVMCMKKRRQDG</sequence>
<dbReference type="EMBL" id="LAZR01022133">
    <property type="protein sequence ID" value="KKL82928.1"/>
    <property type="molecule type" value="Genomic_DNA"/>
</dbReference>
<proteinExistence type="predicted"/>
<protein>
    <submittedName>
        <fullName evidence="2">Uncharacterized protein</fullName>
    </submittedName>
</protein>